<feature type="domain" description="UspA" evidence="2">
    <location>
        <begin position="19"/>
        <end position="150"/>
    </location>
</feature>
<evidence type="ECO:0000256" key="1">
    <source>
        <dbReference type="ARBA" id="ARBA00008791"/>
    </source>
</evidence>
<evidence type="ECO:0000259" key="2">
    <source>
        <dbReference type="Pfam" id="PF00582"/>
    </source>
</evidence>
<reference evidence="3" key="1">
    <citation type="submission" date="2021-10" db="EMBL/GenBank/DDBJ databases">
        <title>Streptomyces nigrumlapis sp.nov.,an antimicrobial producing actinobacterium isolated from Black Gobi rocks.</title>
        <authorList>
            <person name="Wen Y."/>
            <person name="Zhang W."/>
            <person name="Liu X.G."/>
        </authorList>
    </citation>
    <scope>NUCLEOTIDE SEQUENCE</scope>
    <source>
        <strain evidence="3">ST13-2-2</strain>
    </source>
</reference>
<dbReference type="InterPro" id="IPR014729">
    <property type="entry name" value="Rossmann-like_a/b/a_fold"/>
</dbReference>
<dbReference type="PANTHER" id="PTHR46268">
    <property type="entry name" value="STRESS RESPONSE PROTEIN NHAX"/>
    <property type="match status" value="1"/>
</dbReference>
<dbReference type="PRINTS" id="PR01438">
    <property type="entry name" value="UNVRSLSTRESS"/>
</dbReference>
<dbReference type="InterPro" id="IPR006015">
    <property type="entry name" value="Universal_stress_UspA"/>
</dbReference>
<name>A0ABY4MJ28_9ACTN</name>
<dbReference type="PANTHER" id="PTHR46268:SF6">
    <property type="entry name" value="UNIVERSAL STRESS PROTEIN UP12"/>
    <property type="match status" value="1"/>
</dbReference>
<dbReference type="RefSeq" id="WP_248868571.1">
    <property type="nucleotide sequence ID" value="NZ_CP086322.1"/>
</dbReference>
<feature type="domain" description="UspA" evidence="2">
    <location>
        <begin position="175"/>
        <end position="301"/>
    </location>
</feature>
<proteinExistence type="inferred from homology"/>
<sequence length="303" mass="32500">MEAAKESAAPEPVPAEPVVTVGLDGSPESLAAARWAAHEAERRRLTVCLLHAWILLAPQPAEVTADRDQNYWARRIVHDARAELQRRHPGLSVIVDLVAEEPATALLRAAVESQLLVLGSRGLETVESFFLGDVSTHVVARAERPVVLVRAGMHDVGPTPARAGSVVTGLGLRGPCDPVLDFAFTTAAQRDVPLKAVHGRALPVQAFVPWGVDPGVSKEMDEEARKELGEALRPWRERFPGVPVTETVRLESPARAIVAAAEGCDLLVVGRRRRRTGLTSRIGPVANAAVHHAPCPVAVVPHD</sequence>
<dbReference type="Gene3D" id="3.40.50.620">
    <property type="entry name" value="HUPs"/>
    <property type="match status" value="2"/>
</dbReference>
<evidence type="ECO:0000313" key="4">
    <source>
        <dbReference type="Proteomes" id="UP000830115"/>
    </source>
</evidence>
<dbReference type="InterPro" id="IPR006016">
    <property type="entry name" value="UspA"/>
</dbReference>
<accession>A0ABY4MJ28</accession>
<dbReference type="EMBL" id="CP086322">
    <property type="protein sequence ID" value="UQA97605.1"/>
    <property type="molecule type" value="Genomic_DNA"/>
</dbReference>
<comment type="similarity">
    <text evidence="1">Belongs to the universal stress protein A family.</text>
</comment>
<evidence type="ECO:0000313" key="3">
    <source>
        <dbReference type="EMBL" id="UQA97605.1"/>
    </source>
</evidence>
<dbReference type="SUPFAM" id="SSF52402">
    <property type="entry name" value="Adenine nucleotide alpha hydrolases-like"/>
    <property type="match status" value="2"/>
</dbReference>
<dbReference type="Pfam" id="PF00582">
    <property type="entry name" value="Usp"/>
    <property type="match status" value="2"/>
</dbReference>
<gene>
    <name evidence="3" type="ORF">K9S39_02850</name>
</gene>
<organism evidence="3 4">
    <name type="scientific">Streptomyces halobius</name>
    <dbReference type="NCBI Taxonomy" id="2879846"/>
    <lineage>
        <taxon>Bacteria</taxon>
        <taxon>Bacillati</taxon>
        <taxon>Actinomycetota</taxon>
        <taxon>Actinomycetes</taxon>
        <taxon>Kitasatosporales</taxon>
        <taxon>Streptomycetaceae</taxon>
        <taxon>Streptomyces</taxon>
    </lineage>
</organism>
<dbReference type="Proteomes" id="UP000830115">
    <property type="component" value="Chromosome"/>
</dbReference>
<keyword evidence="4" id="KW-1185">Reference proteome</keyword>
<protein>
    <submittedName>
        <fullName evidence="3">Universal stress protein</fullName>
    </submittedName>
</protein>